<dbReference type="PANTHER" id="PTHR38111">
    <property type="entry name" value="ZN(2)-C6 FUNGAL-TYPE DOMAIN-CONTAINING PROTEIN-RELATED"/>
    <property type="match status" value="1"/>
</dbReference>
<name>A0A545UQP9_9HYPO</name>
<evidence type="ECO:0000313" key="2">
    <source>
        <dbReference type="EMBL" id="TQV91784.1"/>
    </source>
</evidence>
<feature type="region of interest" description="Disordered" evidence="1">
    <location>
        <begin position="42"/>
        <end position="69"/>
    </location>
</feature>
<dbReference type="STRING" id="43265.A0A545UQP9"/>
<accession>A0A545UQP9</accession>
<dbReference type="InterPro" id="IPR053178">
    <property type="entry name" value="Osmoadaptation_assoc"/>
</dbReference>
<keyword evidence="3" id="KW-1185">Reference proteome</keyword>
<proteinExistence type="predicted"/>
<sequence>MFVTHAGACDGRVPSCSQCLHTGRSCGGYQYDLIFVGSNVPIKPKSSRRSPRNSSKPPDAPTTATATLAPGIPQQVNDVLSLVARSFIPAWPTTEESPARLRSSSRICGAWIEKVPELGTTGYHGKALQDSIKAFGSAIVSQGALGAASTADALDAHGVALSSIRCALRRRQTTGPNELSAAIMFLFLTEILLPQASSSRFHAAGLSQLMRAQGPSFYVSGISHDLFVGFRPSITVWSISARKSLFLGSHEWSTIPFQETPPDPLQSLMTIGTCISSELENIDDICENFEPSRAFDCIDFLKDIVMQLDNWKNSHIKNALPQESSHSDGKSLSTHDILYHDVTEANVLTHYWAFSIICAVQARSLHQYVADLRPLPLELEIPEVTLKSNATFIMQSVEYLARQEMKLYGAISLTLPLKVSHEYLERHGGPAEVALCRRVMENIDLKGHYYLRNFVSSDHKLLWPLRNAK</sequence>
<dbReference type="AlphaFoldDB" id="A0A545UQP9"/>
<feature type="compositionally biased region" description="Low complexity" evidence="1">
    <location>
        <begin position="52"/>
        <end position="69"/>
    </location>
</feature>
<dbReference type="OrthoDB" id="4491390at2759"/>
<evidence type="ECO:0000313" key="3">
    <source>
        <dbReference type="Proteomes" id="UP000315783"/>
    </source>
</evidence>
<dbReference type="EMBL" id="SPUK01000017">
    <property type="protein sequence ID" value="TQV91784.1"/>
    <property type="molecule type" value="Genomic_DNA"/>
</dbReference>
<evidence type="ECO:0000256" key="1">
    <source>
        <dbReference type="SAM" id="MobiDB-lite"/>
    </source>
</evidence>
<comment type="caution">
    <text evidence="2">The sequence shown here is derived from an EMBL/GenBank/DDBJ whole genome shotgun (WGS) entry which is preliminary data.</text>
</comment>
<gene>
    <name evidence="2" type="ORF">IF1G_09369</name>
</gene>
<protein>
    <submittedName>
        <fullName evidence="2">N-terminal fungal transcription regulatory domain-containing protein</fullName>
    </submittedName>
</protein>
<dbReference type="Proteomes" id="UP000315783">
    <property type="component" value="Unassembled WGS sequence"/>
</dbReference>
<dbReference type="PANTHER" id="PTHR38111:SF9">
    <property type="entry name" value="ZN(2)-C6 FUNGAL-TYPE DOMAIN-CONTAINING PROTEIN"/>
    <property type="match status" value="1"/>
</dbReference>
<organism evidence="2 3">
    <name type="scientific">Cordyceps javanica</name>
    <dbReference type="NCBI Taxonomy" id="43265"/>
    <lineage>
        <taxon>Eukaryota</taxon>
        <taxon>Fungi</taxon>
        <taxon>Dikarya</taxon>
        <taxon>Ascomycota</taxon>
        <taxon>Pezizomycotina</taxon>
        <taxon>Sordariomycetes</taxon>
        <taxon>Hypocreomycetidae</taxon>
        <taxon>Hypocreales</taxon>
        <taxon>Cordycipitaceae</taxon>
        <taxon>Cordyceps</taxon>
    </lineage>
</organism>
<reference evidence="2 3" key="1">
    <citation type="journal article" date="2019" name="Appl. Microbiol. Biotechnol.">
        <title>Genome sequence of Isaria javanica and comparative genome analysis insights into family S53 peptidase evolution in fungal entomopathogens.</title>
        <authorList>
            <person name="Lin R."/>
            <person name="Zhang X."/>
            <person name="Xin B."/>
            <person name="Zou M."/>
            <person name="Gao Y."/>
            <person name="Qin F."/>
            <person name="Hu Q."/>
            <person name="Xie B."/>
            <person name="Cheng X."/>
        </authorList>
    </citation>
    <scope>NUCLEOTIDE SEQUENCE [LARGE SCALE GENOMIC DNA]</scope>
    <source>
        <strain evidence="2 3">IJ1G</strain>
    </source>
</reference>